<keyword evidence="3" id="KW-1185">Reference proteome</keyword>
<name>A0AAD1MAY3_9MYCO</name>
<feature type="compositionally biased region" description="Low complexity" evidence="1">
    <location>
        <begin position="229"/>
        <end position="243"/>
    </location>
</feature>
<reference evidence="2 3" key="1">
    <citation type="journal article" date="2019" name="Emerg. Microbes Infect.">
        <title>Comprehensive subspecies identification of 175 nontuberculous mycobacteria species based on 7547 genomic profiles.</title>
        <authorList>
            <person name="Matsumoto Y."/>
            <person name="Kinjo T."/>
            <person name="Motooka D."/>
            <person name="Nabeya D."/>
            <person name="Jung N."/>
            <person name="Uechi K."/>
            <person name="Horii T."/>
            <person name="Iida T."/>
            <person name="Fujita J."/>
            <person name="Nakamura S."/>
        </authorList>
    </citation>
    <scope>NUCLEOTIDE SEQUENCE [LARGE SCALE GENOMIC DNA]</scope>
    <source>
        <strain evidence="2 3">JCM 6376</strain>
    </source>
</reference>
<gene>
    <name evidence="2" type="ORF">MAIC_17510</name>
</gene>
<proteinExistence type="predicted"/>
<dbReference type="RefSeq" id="WP_163789203.1">
    <property type="nucleotide sequence ID" value="NZ_AP022561.1"/>
</dbReference>
<feature type="compositionally biased region" description="Pro residues" evidence="1">
    <location>
        <begin position="192"/>
        <end position="228"/>
    </location>
</feature>
<evidence type="ECO:0000313" key="2">
    <source>
        <dbReference type="EMBL" id="BBX06948.1"/>
    </source>
</evidence>
<organism evidence="2 3">
    <name type="scientific">Mycolicibacterium aichiense</name>
    <dbReference type="NCBI Taxonomy" id="1799"/>
    <lineage>
        <taxon>Bacteria</taxon>
        <taxon>Bacillati</taxon>
        <taxon>Actinomycetota</taxon>
        <taxon>Actinomycetes</taxon>
        <taxon>Mycobacteriales</taxon>
        <taxon>Mycobacteriaceae</taxon>
        <taxon>Mycolicibacterium</taxon>
    </lineage>
</organism>
<evidence type="ECO:0000313" key="3">
    <source>
        <dbReference type="Proteomes" id="UP000467327"/>
    </source>
</evidence>
<feature type="compositionally biased region" description="Pro residues" evidence="1">
    <location>
        <begin position="169"/>
        <end position="184"/>
    </location>
</feature>
<protein>
    <submittedName>
        <fullName evidence="2">Uncharacterized protein</fullName>
    </submittedName>
</protein>
<sequence length="299" mass="30669">MAFSAPVIVLLLLLAAKLIGVVMVGNSTIADFAAHDIDALHEDVARLQVFDVIEPGKSTFAAGDLAVLEGELDRAERQFADALNRISDGESCPVRINVELVRETMGDLATRAGNRERAQQSYTDALTVVQQAPGGCFAGNDDPNQDRRATRADSIPRLERKLANLQAPPATPLPPPAQIGPQSPPTSLTPTSVPPLPGLGPPPEQGPGPSPGPGPGPSPAPGPGPNMPQLPQNGGGQVPVVGPDDGGDGPGALDPVSPDRLPTAGDGAAAPAHRLGPGDPLDKLRDLLDNSNATGDNRE</sequence>
<evidence type="ECO:0000256" key="1">
    <source>
        <dbReference type="SAM" id="MobiDB-lite"/>
    </source>
</evidence>
<dbReference type="KEGG" id="maic:MAIC_17510"/>
<feature type="compositionally biased region" description="Polar residues" evidence="1">
    <location>
        <begin position="289"/>
        <end position="299"/>
    </location>
</feature>
<accession>A0AAD1MAY3</accession>
<feature type="region of interest" description="Disordered" evidence="1">
    <location>
        <begin position="166"/>
        <end position="299"/>
    </location>
</feature>
<dbReference type="AlphaFoldDB" id="A0AAD1MAY3"/>
<dbReference type="Proteomes" id="UP000467327">
    <property type="component" value="Chromosome"/>
</dbReference>
<dbReference type="EMBL" id="AP022561">
    <property type="protein sequence ID" value="BBX06948.1"/>
    <property type="molecule type" value="Genomic_DNA"/>
</dbReference>